<reference evidence="1 2" key="1">
    <citation type="submission" date="2017-05" db="EMBL/GenBank/DDBJ databases">
        <title>Genomic insights into alkan degradation activity of Oleiphilus messinensis.</title>
        <authorList>
            <person name="Kozyavkin S.A."/>
            <person name="Slesarev A.I."/>
            <person name="Golyshin P.N."/>
            <person name="Korzhenkov A."/>
            <person name="Golyshina O.N."/>
            <person name="Toshchakov S.V."/>
        </authorList>
    </citation>
    <scope>NUCLEOTIDE SEQUENCE [LARGE SCALE GENOMIC DNA]</scope>
    <source>
        <strain evidence="1 2">ME102</strain>
    </source>
</reference>
<accession>A0A1Y0I9R6</accession>
<organism evidence="1 2">
    <name type="scientific">Oleiphilus messinensis</name>
    <dbReference type="NCBI Taxonomy" id="141451"/>
    <lineage>
        <taxon>Bacteria</taxon>
        <taxon>Pseudomonadati</taxon>
        <taxon>Pseudomonadota</taxon>
        <taxon>Gammaproteobacteria</taxon>
        <taxon>Oceanospirillales</taxon>
        <taxon>Oleiphilaceae</taxon>
        <taxon>Oleiphilus</taxon>
    </lineage>
</organism>
<sequence>MSPFKLLTYKRLNATSRLVKMASIIGKTTSVIMVGLLFSLPVYALTPLTEADLGKVTAQNGKQSTTQLNEIVLATMLAGAAQAVQMAVPVTANLEVEGFEYENKKESPENNDIAGTTVITGNTANLYPVAADNQTITAETIRFNNVRVENSQNTFGSVYVQDVQVINTYEVQFRN</sequence>
<dbReference type="KEGG" id="ome:OLMES_2445"/>
<proteinExistence type="predicted"/>
<evidence type="ECO:0000313" key="2">
    <source>
        <dbReference type="Proteomes" id="UP000196027"/>
    </source>
</evidence>
<dbReference type="RefSeq" id="WP_087461485.1">
    <property type="nucleotide sequence ID" value="NZ_CP021425.1"/>
</dbReference>
<name>A0A1Y0I9R6_9GAMM</name>
<protein>
    <submittedName>
        <fullName evidence="1">Uncharacterized protein</fullName>
    </submittedName>
</protein>
<dbReference type="AlphaFoldDB" id="A0A1Y0I9R6"/>
<dbReference type="EMBL" id="CP021425">
    <property type="protein sequence ID" value="ARU56506.1"/>
    <property type="molecule type" value="Genomic_DNA"/>
</dbReference>
<dbReference type="Proteomes" id="UP000196027">
    <property type="component" value="Chromosome"/>
</dbReference>
<evidence type="ECO:0000313" key="1">
    <source>
        <dbReference type="EMBL" id="ARU56506.1"/>
    </source>
</evidence>
<keyword evidence="2" id="KW-1185">Reference proteome</keyword>
<gene>
    <name evidence="1" type="ORF">OLMES_2445</name>
</gene>